<dbReference type="Proteomes" id="UP000026962">
    <property type="component" value="Chromosome 7"/>
</dbReference>
<protein>
    <recommendedName>
        <fullName evidence="3">DUF1618 domain-containing protein</fullName>
    </recommendedName>
</protein>
<name>A0A0E0LJX9_ORYPU</name>
<dbReference type="Gene3D" id="1.10.260.200">
    <property type="match status" value="1"/>
</dbReference>
<evidence type="ECO:0000313" key="1">
    <source>
        <dbReference type="EnsemblPlants" id="OPUNC07G11130.1"/>
    </source>
</evidence>
<dbReference type="EnsemblPlants" id="OPUNC07G11130.1">
    <property type="protein sequence ID" value="OPUNC07G11130.1"/>
    <property type="gene ID" value="OPUNC07G11130"/>
</dbReference>
<dbReference type="HOGENOM" id="CLU_1236768_0_0_1"/>
<sequence length="224" mass="25542">MAMAMAMQREDIRCLHSSEPPSHTGGAYRFTVDPRIISTHADVALLRVLHPNNELHHSIKSYEYFVYTARPRPGASSLRLLPNPRVSPFCNKEVIIVRCSSGTRYVIVGLVPTINHPMDFMLWRFDSDIGHWKSTVVSIDEPVERDRLLPIPDPANEVLFHCTTKLDRMDDKGLVISVDLMSKTLQGVAELDERKNSFFKRYYNTSEISKYLVNGTGLFYDCVP</sequence>
<accession>A0A0E0LJX9</accession>
<dbReference type="Gramene" id="OPUNC07G11130.1">
    <property type="protein sequence ID" value="OPUNC07G11130.1"/>
    <property type="gene ID" value="OPUNC07G11130"/>
</dbReference>
<dbReference type="PANTHER" id="PTHR33074">
    <property type="entry name" value="EXPRESSED PROTEIN-RELATED"/>
    <property type="match status" value="1"/>
</dbReference>
<dbReference type="PANTHER" id="PTHR33074:SF63">
    <property type="entry name" value="OS02G0113300 PROTEIN"/>
    <property type="match status" value="1"/>
</dbReference>
<organism evidence="1">
    <name type="scientific">Oryza punctata</name>
    <name type="common">Red rice</name>
    <dbReference type="NCBI Taxonomy" id="4537"/>
    <lineage>
        <taxon>Eukaryota</taxon>
        <taxon>Viridiplantae</taxon>
        <taxon>Streptophyta</taxon>
        <taxon>Embryophyta</taxon>
        <taxon>Tracheophyta</taxon>
        <taxon>Spermatophyta</taxon>
        <taxon>Magnoliopsida</taxon>
        <taxon>Liliopsida</taxon>
        <taxon>Poales</taxon>
        <taxon>Poaceae</taxon>
        <taxon>BOP clade</taxon>
        <taxon>Oryzoideae</taxon>
        <taxon>Oryzeae</taxon>
        <taxon>Oryzinae</taxon>
        <taxon>Oryza</taxon>
    </lineage>
</organism>
<reference evidence="1" key="2">
    <citation type="submission" date="2018-05" db="EMBL/GenBank/DDBJ databases">
        <title>OpunRS2 (Oryza punctata Reference Sequence Version 2).</title>
        <authorList>
            <person name="Zhang J."/>
            <person name="Kudrna D."/>
            <person name="Lee S."/>
            <person name="Talag J."/>
            <person name="Welchert J."/>
            <person name="Wing R.A."/>
        </authorList>
    </citation>
    <scope>NUCLEOTIDE SEQUENCE [LARGE SCALE GENOMIC DNA]</scope>
</reference>
<reference evidence="1" key="1">
    <citation type="submission" date="2015-04" db="UniProtKB">
        <authorList>
            <consortium name="EnsemblPlants"/>
        </authorList>
    </citation>
    <scope>IDENTIFICATION</scope>
</reference>
<evidence type="ECO:0000313" key="2">
    <source>
        <dbReference type="Proteomes" id="UP000026962"/>
    </source>
</evidence>
<dbReference type="AlphaFoldDB" id="A0A0E0LJX9"/>
<evidence type="ECO:0008006" key="3">
    <source>
        <dbReference type="Google" id="ProtNLM"/>
    </source>
</evidence>
<keyword evidence="2" id="KW-1185">Reference proteome</keyword>
<proteinExistence type="predicted"/>